<dbReference type="PROSITE" id="PS51706">
    <property type="entry name" value="G_ENGB"/>
    <property type="match status" value="1"/>
</dbReference>
<accession>A0A8J2SZG9</accession>
<evidence type="ECO:0000256" key="2">
    <source>
        <dbReference type="ARBA" id="ARBA00009638"/>
    </source>
</evidence>
<comment type="caution">
    <text evidence="13">The sequence shown here is derived from an EMBL/GenBank/DDBJ whole genome shotgun (WGS) entry which is preliminary data.</text>
</comment>
<feature type="chain" id="PRO_5035210229" description="EngB-type G domain-containing protein" evidence="11">
    <location>
        <begin position="16"/>
        <end position="463"/>
    </location>
</feature>
<keyword evidence="7" id="KW-0342">GTP-binding</keyword>
<dbReference type="GO" id="GO:0051301">
    <property type="term" value="P:cell division"/>
    <property type="evidence" value="ECO:0007669"/>
    <property type="project" value="UniProtKB-KW"/>
</dbReference>
<dbReference type="SUPFAM" id="SSF52540">
    <property type="entry name" value="P-loop containing nucleoside triphosphate hydrolases"/>
    <property type="match status" value="1"/>
</dbReference>
<feature type="region of interest" description="Disordered" evidence="10">
    <location>
        <begin position="57"/>
        <end position="78"/>
    </location>
</feature>
<evidence type="ECO:0000256" key="6">
    <source>
        <dbReference type="ARBA" id="ARBA00022842"/>
    </source>
</evidence>
<dbReference type="CDD" id="cd01876">
    <property type="entry name" value="YihA_EngB"/>
    <property type="match status" value="1"/>
</dbReference>
<evidence type="ECO:0000256" key="1">
    <source>
        <dbReference type="ARBA" id="ARBA00001946"/>
    </source>
</evidence>
<dbReference type="Gene3D" id="3.40.50.300">
    <property type="entry name" value="P-loop containing nucleotide triphosphate hydrolases"/>
    <property type="match status" value="1"/>
</dbReference>
<dbReference type="InterPro" id="IPR030393">
    <property type="entry name" value="G_ENGB_dom"/>
</dbReference>
<proteinExistence type="inferred from homology"/>
<evidence type="ECO:0000256" key="11">
    <source>
        <dbReference type="SAM" id="SignalP"/>
    </source>
</evidence>
<dbReference type="PANTHER" id="PTHR11649">
    <property type="entry name" value="MSS1/TRME-RELATED GTP-BINDING PROTEIN"/>
    <property type="match status" value="1"/>
</dbReference>
<feature type="domain" description="EngB-type G" evidence="12">
    <location>
        <begin position="267"/>
        <end position="460"/>
    </location>
</feature>
<evidence type="ECO:0000259" key="12">
    <source>
        <dbReference type="PROSITE" id="PS51706"/>
    </source>
</evidence>
<keyword evidence="14" id="KW-1185">Reference proteome</keyword>
<evidence type="ECO:0000313" key="13">
    <source>
        <dbReference type="EMBL" id="CAH0376529.1"/>
    </source>
</evidence>
<organism evidence="13 14">
    <name type="scientific">Pelagomonas calceolata</name>
    <dbReference type="NCBI Taxonomy" id="35677"/>
    <lineage>
        <taxon>Eukaryota</taxon>
        <taxon>Sar</taxon>
        <taxon>Stramenopiles</taxon>
        <taxon>Ochrophyta</taxon>
        <taxon>Pelagophyceae</taxon>
        <taxon>Pelagomonadales</taxon>
        <taxon>Pelagomonadaceae</taxon>
        <taxon>Pelagomonas</taxon>
    </lineage>
</organism>
<keyword evidence="5" id="KW-0547">Nucleotide-binding</keyword>
<comment type="similarity">
    <text evidence="2">Belongs to the TRAFAC class TrmE-Era-EngA-EngB-Septin-like GTPase superfamily. EngB GTPase family.</text>
</comment>
<dbReference type="EMBL" id="CAKKNE010000005">
    <property type="protein sequence ID" value="CAH0376529.1"/>
    <property type="molecule type" value="Genomic_DNA"/>
</dbReference>
<dbReference type="Proteomes" id="UP000789595">
    <property type="component" value="Unassembled WGS sequence"/>
</dbReference>
<keyword evidence="6" id="KW-0460">Magnesium</keyword>
<dbReference type="OrthoDB" id="391988at2759"/>
<keyword evidence="11" id="KW-0732">Signal</keyword>
<keyword evidence="3" id="KW-0132">Cell division</keyword>
<evidence type="ECO:0000256" key="10">
    <source>
        <dbReference type="SAM" id="MobiDB-lite"/>
    </source>
</evidence>
<dbReference type="InterPro" id="IPR019987">
    <property type="entry name" value="GTP-bd_ribosome_bio_YsxC"/>
</dbReference>
<dbReference type="GO" id="GO:0046872">
    <property type="term" value="F:metal ion binding"/>
    <property type="evidence" value="ECO:0007669"/>
    <property type="project" value="UniProtKB-KW"/>
</dbReference>
<evidence type="ECO:0000256" key="7">
    <source>
        <dbReference type="ARBA" id="ARBA00023134"/>
    </source>
</evidence>
<reference evidence="13" key="1">
    <citation type="submission" date="2021-11" db="EMBL/GenBank/DDBJ databases">
        <authorList>
            <consortium name="Genoscope - CEA"/>
            <person name="William W."/>
        </authorList>
    </citation>
    <scope>NUCLEOTIDE SEQUENCE</scope>
</reference>
<name>A0A8J2SZG9_9STRA</name>
<dbReference type="InterPro" id="IPR006073">
    <property type="entry name" value="GTP-bd"/>
</dbReference>
<comment type="cofactor">
    <cofactor evidence="1">
        <name>Mg(2+)</name>
        <dbReference type="ChEBI" id="CHEBI:18420"/>
    </cofactor>
</comment>
<dbReference type="PANTHER" id="PTHR11649:SF13">
    <property type="entry name" value="ENGB-TYPE G DOMAIN-CONTAINING PROTEIN"/>
    <property type="match status" value="1"/>
</dbReference>
<dbReference type="HAMAP" id="MF_00321">
    <property type="entry name" value="GTPase_EngB"/>
    <property type="match status" value="1"/>
</dbReference>
<sequence>MRLAAAMLWLAAARALVPRAPRATRRVALQAVPINKGGKRGSRRQRHELRTLDFSEVSKPKPKARSKAHPGLEKLGAPTTPEATLAALQSNEIDAPTLAAGVASLCASQRRDLAIEAIQLRSLARDPRSLTTAVTALCRAAAPKACVPLIEDVLGEGVARPGRIYGPIVAGLLDKRRRPYDLLRDWVQAESDTSENCEPPSHIPFAKALEACRRSKDLDAAYLVLDAFDASSCEDHADLSREISSIFARSVRFIVGAVSSKQLPSTEVKEVAFVGRSNVGKSSLVNMFLGRTKAAYVSKKPGKTRQFNVFDVNSASVDSRRASSVVEESSPWSPSGRFRLVDVPGSGYAKVSESYRDEWKVFLREYLGTRDNLEAVCHLVDSRVGLQKTDLELFELIGESGFAGDVIIVLTKVDKKSARAAEVLAAVRQAAPAARVVSTSSKEGIGRAALWRALKGVVVPESS</sequence>
<feature type="signal peptide" evidence="11">
    <location>
        <begin position="1"/>
        <end position="15"/>
    </location>
</feature>
<evidence type="ECO:0000256" key="3">
    <source>
        <dbReference type="ARBA" id="ARBA00022618"/>
    </source>
</evidence>
<dbReference type="AlphaFoldDB" id="A0A8J2SZG9"/>
<evidence type="ECO:0000256" key="9">
    <source>
        <dbReference type="ARBA" id="ARBA00023306"/>
    </source>
</evidence>
<dbReference type="InterPro" id="IPR027417">
    <property type="entry name" value="P-loop_NTPase"/>
</dbReference>
<dbReference type="GO" id="GO:0005525">
    <property type="term" value="F:GTP binding"/>
    <property type="evidence" value="ECO:0007669"/>
    <property type="project" value="UniProtKB-KW"/>
</dbReference>
<keyword evidence="8" id="KW-0717">Septation</keyword>
<protein>
    <recommendedName>
        <fullName evidence="12">EngB-type G domain-containing protein</fullName>
    </recommendedName>
</protein>
<gene>
    <name evidence="13" type="ORF">PECAL_5P11240</name>
</gene>
<evidence type="ECO:0000256" key="4">
    <source>
        <dbReference type="ARBA" id="ARBA00022723"/>
    </source>
</evidence>
<keyword evidence="4" id="KW-0479">Metal-binding</keyword>
<keyword evidence="9" id="KW-0131">Cell cycle</keyword>
<evidence type="ECO:0000313" key="14">
    <source>
        <dbReference type="Proteomes" id="UP000789595"/>
    </source>
</evidence>
<dbReference type="Pfam" id="PF01926">
    <property type="entry name" value="MMR_HSR1"/>
    <property type="match status" value="1"/>
</dbReference>
<evidence type="ECO:0000256" key="5">
    <source>
        <dbReference type="ARBA" id="ARBA00022741"/>
    </source>
</evidence>
<evidence type="ECO:0000256" key="8">
    <source>
        <dbReference type="ARBA" id="ARBA00023210"/>
    </source>
</evidence>